<protein>
    <submittedName>
        <fullName evidence="2">Uncharacterized protein</fullName>
    </submittedName>
</protein>
<dbReference type="EMBL" id="WSZK01000017">
    <property type="protein sequence ID" value="MWG35059.1"/>
    <property type="molecule type" value="Genomic_DNA"/>
</dbReference>
<feature type="transmembrane region" description="Helical" evidence="1">
    <location>
        <begin position="47"/>
        <end position="69"/>
    </location>
</feature>
<dbReference type="Proteomes" id="UP000451471">
    <property type="component" value="Unassembled WGS sequence"/>
</dbReference>
<keyword evidence="1" id="KW-0812">Transmembrane</keyword>
<keyword evidence="1" id="KW-1133">Transmembrane helix</keyword>
<feature type="transmembrane region" description="Helical" evidence="1">
    <location>
        <begin position="106"/>
        <end position="128"/>
    </location>
</feature>
<keyword evidence="1" id="KW-0472">Membrane</keyword>
<organism evidence="2 3">
    <name type="scientific">Halomarina oriensis</name>
    <dbReference type="NCBI Taxonomy" id="671145"/>
    <lineage>
        <taxon>Archaea</taxon>
        <taxon>Methanobacteriati</taxon>
        <taxon>Methanobacteriota</taxon>
        <taxon>Stenosarchaea group</taxon>
        <taxon>Halobacteria</taxon>
        <taxon>Halobacteriales</taxon>
        <taxon>Natronomonadaceae</taxon>
        <taxon>Halomarina</taxon>
    </lineage>
</organism>
<evidence type="ECO:0000313" key="3">
    <source>
        <dbReference type="Proteomes" id="UP000451471"/>
    </source>
</evidence>
<sequence>MRPPRSLRQSLVDGVTVWLAFLLFTALLGFTFGGWTVPTVPEPTTDWLATTGGLAVVTVATSFVVVGAPVAFYERLGLVTPLLVAVLAFGWFAWTVGLRAPAGFDAVPAVVVLYSWLLAPLVVFVAFLEHGARRMYRRTVSPVAP</sequence>
<proteinExistence type="predicted"/>
<evidence type="ECO:0000256" key="1">
    <source>
        <dbReference type="SAM" id="Phobius"/>
    </source>
</evidence>
<name>A0A6B0GNH3_9EURY</name>
<comment type="caution">
    <text evidence="2">The sequence shown here is derived from an EMBL/GenBank/DDBJ whole genome shotgun (WGS) entry which is preliminary data.</text>
</comment>
<dbReference type="RefSeq" id="WP_158204749.1">
    <property type="nucleotide sequence ID" value="NZ_WSZK01000017.1"/>
</dbReference>
<keyword evidence="3" id="KW-1185">Reference proteome</keyword>
<reference evidence="2 3" key="1">
    <citation type="submission" date="2019-12" db="EMBL/GenBank/DDBJ databases">
        <title>Halocatena pleomorpha gen. nov. sp. nov., an extremely halophilic archaeon of family Halobacteriaceae isolated from saltpan soil.</title>
        <authorList>
            <person name="Pal Y."/>
            <person name="Verma A."/>
            <person name="Krishnamurthi S."/>
            <person name="Kumar P."/>
        </authorList>
    </citation>
    <scope>NUCLEOTIDE SEQUENCE [LARGE SCALE GENOMIC DNA]</scope>
    <source>
        <strain evidence="2 3">JCM 16495</strain>
    </source>
</reference>
<feature type="transmembrane region" description="Helical" evidence="1">
    <location>
        <begin position="12"/>
        <end position="35"/>
    </location>
</feature>
<accession>A0A6B0GNH3</accession>
<gene>
    <name evidence="2" type="ORF">GQS65_11270</name>
</gene>
<dbReference type="AlphaFoldDB" id="A0A6B0GNH3"/>
<feature type="transmembrane region" description="Helical" evidence="1">
    <location>
        <begin position="76"/>
        <end position="94"/>
    </location>
</feature>
<evidence type="ECO:0000313" key="2">
    <source>
        <dbReference type="EMBL" id="MWG35059.1"/>
    </source>
</evidence>